<keyword evidence="1" id="KW-0472">Membrane</keyword>
<evidence type="ECO:0000313" key="2">
    <source>
        <dbReference type="EMBL" id="JAA80989.1"/>
    </source>
</evidence>
<sequence>MYMLKLLHADPHLQIYFAVLDSKVLWILFIPIIIVIYEVVRGNSNVHQYYLSIMCYIDKILNNAINLFCKFL</sequence>
<evidence type="ECO:0000256" key="1">
    <source>
        <dbReference type="SAM" id="Phobius"/>
    </source>
</evidence>
<feature type="non-terminal residue" evidence="2">
    <location>
        <position position="72"/>
    </location>
</feature>
<accession>S4NVD3</accession>
<reference evidence="2" key="2">
    <citation type="submission" date="2013-05" db="EMBL/GenBank/DDBJ databases">
        <authorList>
            <person name="Carter J.-M."/>
            <person name="Baker S.C."/>
            <person name="Pink R."/>
            <person name="Carter D.R.F."/>
            <person name="Collins A."/>
            <person name="Tomlin J."/>
            <person name="Gibbs M."/>
            <person name="Breuker C.J."/>
        </authorList>
    </citation>
    <scope>NUCLEOTIDE SEQUENCE</scope>
    <source>
        <tissue evidence="2">Ovary</tissue>
    </source>
</reference>
<reference evidence="2" key="1">
    <citation type="journal article" date="2013" name="BMC Genomics">
        <title>Unscrambling butterfly oogenesis.</title>
        <authorList>
            <person name="Carter J.M."/>
            <person name="Baker S.C."/>
            <person name="Pink R."/>
            <person name="Carter D.R."/>
            <person name="Collins A."/>
            <person name="Tomlin J."/>
            <person name="Gibbs M."/>
            <person name="Breuker C.J."/>
        </authorList>
    </citation>
    <scope>NUCLEOTIDE SEQUENCE</scope>
    <source>
        <tissue evidence="2">Ovary</tissue>
    </source>
</reference>
<keyword evidence="1" id="KW-0812">Transmembrane</keyword>
<keyword evidence="1" id="KW-1133">Transmembrane helix</keyword>
<proteinExistence type="predicted"/>
<organism evidence="2">
    <name type="scientific">Pararge aegeria</name>
    <name type="common">speckled wood butterfly</name>
    <dbReference type="NCBI Taxonomy" id="116150"/>
    <lineage>
        <taxon>Eukaryota</taxon>
        <taxon>Metazoa</taxon>
        <taxon>Ecdysozoa</taxon>
        <taxon>Arthropoda</taxon>
        <taxon>Hexapoda</taxon>
        <taxon>Insecta</taxon>
        <taxon>Pterygota</taxon>
        <taxon>Neoptera</taxon>
        <taxon>Endopterygota</taxon>
        <taxon>Lepidoptera</taxon>
        <taxon>Glossata</taxon>
        <taxon>Ditrysia</taxon>
        <taxon>Papilionoidea</taxon>
        <taxon>Nymphalidae</taxon>
        <taxon>Satyrinae</taxon>
        <taxon>Satyrini</taxon>
        <taxon>Parargina</taxon>
        <taxon>Pararge</taxon>
    </lineage>
</organism>
<protein>
    <submittedName>
        <fullName evidence="2">Uncharacterized protein</fullName>
    </submittedName>
</protein>
<name>S4NVD3_9NEOP</name>
<dbReference type="AlphaFoldDB" id="S4NVD3"/>
<dbReference type="EMBL" id="GAIX01011571">
    <property type="protein sequence ID" value="JAA80989.1"/>
    <property type="molecule type" value="Transcribed_RNA"/>
</dbReference>
<feature type="transmembrane region" description="Helical" evidence="1">
    <location>
        <begin position="15"/>
        <end position="40"/>
    </location>
</feature>